<dbReference type="EMBL" id="LT984814">
    <property type="protein sequence ID" value="SPD68670.1"/>
    <property type="molecule type" value="Genomic_DNA"/>
</dbReference>
<protein>
    <submittedName>
        <fullName evidence="1">Uncharacterized protein</fullName>
    </submittedName>
</protein>
<geneLocation type="plasmid" evidence="2">
    <name>cbm2636_mp</name>
</geneLocation>
<name>A0A375D325_9BURK</name>
<dbReference type="AlphaFoldDB" id="A0A375D325"/>
<evidence type="ECO:0000313" key="1">
    <source>
        <dbReference type="EMBL" id="SPD68670.1"/>
    </source>
</evidence>
<accession>A0A375D325</accession>
<keyword evidence="1" id="KW-0614">Plasmid</keyword>
<dbReference type="Proteomes" id="UP000254259">
    <property type="component" value="Plasmid CBM2636_mp"/>
</dbReference>
<evidence type="ECO:0000313" key="2">
    <source>
        <dbReference type="Proteomes" id="UP000254259"/>
    </source>
</evidence>
<sequence>MGPVGAMTPPTFPLSPGCPRTPGIFFCGKGAGGAVGRLRLRRTRPSSRVKRTGTERIAALARVIAGEATGLLSCLFAPLSRLRERGGGEGRRICEIMRPPCSV</sequence>
<gene>
    <name evidence="1" type="ORF">CBM2636_MP21520</name>
</gene>
<reference evidence="1 2" key="1">
    <citation type="submission" date="2018-01" db="EMBL/GenBank/DDBJ databases">
        <authorList>
            <person name="Clerissi C."/>
        </authorList>
    </citation>
    <scope>NUCLEOTIDE SEQUENCE [LARGE SCALE GENOMIC DNA]</scope>
    <source>
        <strain evidence="1">Cupriavidus taiwanensis SWF 66322</strain>
        <plasmid evidence="2">cbm2636_mp</plasmid>
    </source>
</reference>
<organism evidence="1 2">
    <name type="scientific">Cupriavidus taiwanensis</name>
    <dbReference type="NCBI Taxonomy" id="164546"/>
    <lineage>
        <taxon>Bacteria</taxon>
        <taxon>Pseudomonadati</taxon>
        <taxon>Pseudomonadota</taxon>
        <taxon>Betaproteobacteria</taxon>
        <taxon>Burkholderiales</taxon>
        <taxon>Burkholderiaceae</taxon>
        <taxon>Cupriavidus</taxon>
    </lineage>
</organism>
<proteinExistence type="predicted"/>